<organism evidence="2 3">
    <name type="scientific">Steinernema hermaphroditum</name>
    <dbReference type="NCBI Taxonomy" id="289476"/>
    <lineage>
        <taxon>Eukaryota</taxon>
        <taxon>Metazoa</taxon>
        <taxon>Ecdysozoa</taxon>
        <taxon>Nematoda</taxon>
        <taxon>Chromadorea</taxon>
        <taxon>Rhabditida</taxon>
        <taxon>Tylenchina</taxon>
        <taxon>Panagrolaimomorpha</taxon>
        <taxon>Strongyloidoidea</taxon>
        <taxon>Steinernematidae</taxon>
        <taxon>Steinernema</taxon>
    </lineage>
</organism>
<feature type="domain" description="BTB" evidence="1">
    <location>
        <begin position="194"/>
        <end position="289"/>
    </location>
</feature>
<sequence length="347" mass="40171">MLAIEPKNFKNFKTQRRSGSRRWVSAANCDFSCKWTPVPYPIFAMSSSKLEFSFSFKPKEVHFDAGQHIGHDRSPIKQYCEMDWYVGVKCNVKEDVLGLYFINKQVEDGHPIVFWGDYEFCFTVGEGVKENKFNGNFVNSVSYAVFNCRMPNMNYRCNDAGSIKVILEVTFKSFTCYRLDIPQPDDPDIVHLRLDCGKNLYVSKTRLCQFSHFFDNMFKQSQIDDGEAKVCQIHKVKFLSALLILHTMYGLEIYPKLCASTDQIHETLRVCDQWLCESAIRAIEMGIIKTLVPGVCDLLLVADRFRMYHLVDAVAATMNREQLRNLDLTPYSIESLRLISRTMQYHL</sequence>
<evidence type="ECO:0000313" key="2">
    <source>
        <dbReference type="EMBL" id="KAK0414903.1"/>
    </source>
</evidence>
<name>A0AA39LZ37_9BILA</name>
<dbReference type="SUPFAM" id="SSF54695">
    <property type="entry name" value="POZ domain"/>
    <property type="match status" value="1"/>
</dbReference>
<protein>
    <recommendedName>
        <fullName evidence="1">BTB domain-containing protein</fullName>
    </recommendedName>
</protein>
<dbReference type="Pfam" id="PF00651">
    <property type="entry name" value="BTB"/>
    <property type="match status" value="1"/>
</dbReference>
<dbReference type="PANTHER" id="PTHR22744">
    <property type="entry name" value="HELIX LOOP HELIX PROTEIN 21-RELATED"/>
    <property type="match status" value="1"/>
</dbReference>
<evidence type="ECO:0000259" key="1">
    <source>
        <dbReference type="Pfam" id="PF00651"/>
    </source>
</evidence>
<dbReference type="Gene3D" id="3.30.710.10">
    <property type="entry name" value="Potassium Channel Kv1.1, Chain A"/>
    <property type="match status" value="1"/>
</dbReference>
<gene>
    <name evidence="2" type="ORF">QR680_011670</name>
</gene>
<dbReference type="InterPro" id="IPR011333">
    <property type="entry name" value="SKP1/BTB/POZ_sf"/>
</dbReference>
<accession>A0AA39LZ37</accession>
<proteinExistence type="predicted"/>
<dbReference type="PANTHER" id="PTHR22744:SF12">
    <property type="entry name" value="BTB DOMAIN-CONTAINING PROTEIN"/>
    <property type="match status" value="1"/>
</dbReference>
<comment type="caution">
    <text evidence="2">The sequence shown here is derived from an EMBL/GenBank/DDBJ whole genome shotgun (WGS) entry which is preliminary data.</text>
</comment>
<dbReference type="Proteomes" id="UP001175271">
    <property type="component" value="Unassembled WGS sequence"/>
</dbReference>
<dbReference type="AlphaFoldDB" id="A0AA39LZ37"/>
<evidence type="ECO:0000313" key="3">
    <source>
        <dbReference type="Proteomes" id="UP001175271"/>
    </source>
</evidence>
<keyword evidence="3" id="KW-1185">Reference proteome</keyword>
<dbReference type="InterPro" id="IPR000210">
    <property type="entry name" value="BTB/POZ_dom"/>
</dbReference>
<dbReference type="EMBL" id="JAUCMV010000002">
    <property type="protein sequence ID" value="KAK0414903.1"/>
    <property type="molecule type" value="Genomic_DNA"/>
</dbReference>
<reference evidence="2" key="1">
    <citation type="submission" date="2023-06" db="EMBL/GenBank/DDBJ databases">
        <title>Genomic analysis of the entomopathogenic nematode Steinernema hermaphroditum.</title>
        <authorList>
            <person name="Schwarz E.M."/>
            <person name="Heppert J.K."/>
            <person name="Baniya A."/>
            <person name="Schwartz H.T."/>
            <person name="Tan C.-H."/>
            <person name="Antoshechkin I."/>
            <person name="Sternberg P.W."/>
            <person name="Goodrich-Blair H."/>
            <person name="Dillman A.R."/>
        </authorList>
    </citation>
    <scope>NUCLEOTIDE SEQUENCE</scope>
    <source>
        <strain evidence="2">PS9179</strain>
        <tissue evidence="2">Whole animal</tissue>
    </source>
</reference>